<dbReference type="Gene3D" id="3.40.50.1240">
    <property type="entry name" value="Phosphoglycerate mutase-like"/>
    <property type="match status" value="1"/>
</dbReference>
<feature type="domain" description="6-phosphofructo-2-kinase" evidence="4">
    <location>
        <begin position="15"/>
        <end position="43"/>
    </location>
</feature>
<sequence length="175" mass="20155">MKRIECYKLTNAPLVGSRYLVNRIQDHIQSQIIYYLMNIHVTPRSIYLCHHGESELKLVGHIGGDSGLSSCVAKFASTLGSYLRGQCISDLKVWMSHMMRTIQMARALGFEYEQWKKFRRIIPRSSRELPYLKCPPLDFTISFSRSGFWRILQVGEKRDKPSSLAKLLDGVCLLL</sequence>
<dbReference type="InterPro" id="IPR027417">
    <property type="entry name" value="P-loop_NTPase"/>
</dbReference>
<keyword evidence="3" id="KW-0067">ATP-binding</keyword>
<reference evidence="5" key="2">
    <citation type="submission" date="2025-08" db="UniProtKB">
        <authorList>
            <consortium name="Ensembl"/>
        </authorList>
    </citation>
    <scope>IDENTIFICATION</scope>
</reference>
<dbReference type="InterPro" id="IPR013079">
    <property type="entry name" value="6Phosfructo_kin"/>
</dbReference>
<name>A0A3P8SHD2_AMPPE</name>
<evidence type="ECO:0000256" key="2">
    <source>
        <dbReference type="ARBA" id="ARBA00022801"/>
    </source>
</evidence>
<accession>A0A3P8SHD2</accession>
<dbReference type="Gene3D" id="3.40.50.300">
    <property type="entry name" value="P-loop containing nucleotide triphosphate hydrolases"/>
    <property type="match status" value="1"/>
</dbReference>
<dbReference type="GO" id="GO:0005524">
    <property type="term" value="F:ATP binding"/>
    <property type="evidence" value="ECO:0007669"/>
    <property type="project" value="UniProtKB-KW"/>
</dbReference>
<dbReference type="GO" id="GO:0006000">
    <property type="term" value="P:fructose metabolic process"/>
    <property type="evidence" value="ECO:0007669"/>
    <property type="project" value="InterPro"/>
</dbReference>
<evidence type="ECO:0000256" key="1">
    <source>
        <dbReference type="ARBA" id="ARBA00022741"/>
    </source>
</evidence>
<reference evidence="5" key="3">
    <citation type="submission" date="2025-09" db="UniProtKB">
        <authorList>
            <consortium name="Ensembl"/>
        </authorList>
    </citation>
    <scope>IDENTIFICATION</scope>
</reference>
<dbReference type="AlphaFoldDB" id="A0A3P8SHD2"/>
<dbReference type="PANTHER" id="PTHR10606">
    <property type="entry name" value="6-PHOSPHOFRUCTO-2-KINASE/FRUCTOSE-2,6-BISPHOSPHATASE"/>
    <property type="match status" value="1"/>
</dbReference>
<dbReference type="GO" id="GO:0006003">
    <property type="term" value="P:fructose 2,6-bisphosphate metabolic process"/>
    <property type="evidence" value="ECO:0007669"/>
    <property type="project" value="InterPro"/>
</dbReference>
<dbReference type="InterPro" id="IPR003094">
    <property type="entry name" value="6Pfruct_kin"/>
</dbReference>
<evidence type="ECO:0000259" key="4">
    <source>
        <dbReference type="Pfam" id="PF01591"/>
    </source>
</evidence>
<dbReference type="SUPFAM" id="SSF53254">
    <property type="entry name" value="Phosphoglycerate mutase-like"/>
    <property type="match status" value="1"/>
</dbReference>
<evidence type="ECO:0000313" key="6">
    <source>
        <dbReference type="Proteomes" id="UP000265080"/>
    </source>
</evidence>
<dbReference type="GO" id="GO:0043540">
    <property type="term" value="C:6-phosphofructo-2-kinase/fructose-2,6-biphosphatase complex"/>
    <property type="evidence" value="ECO:0007669"/>
    <property type="project" value="TreeGrafter"/>
</dbReference>
<dbReference type="GO" id="GO:0004331">
    <property type="term" value="F:fructose-2,6-bisphosphate 2-phosphatase activity"/>
    <property type="evidence" value="ECO:0007669"/>
    <property type="project" value="TreeGrafter"/>
</dbReference>
<organism evidence="5 6">
    <name type="scientific">Amphiprion percula</name>
    <name type="common">Orange clownfish</name>
    <name type="synonym">Lutjanus percula</name>
    <dbReference type="NCBI Taxonomy" id="161767"/>
    <lineage>
        <taxon>Eukaryota</taxon>
        <taxon>Metazoa</taxon>
        <taxon>Chordata</taxon>
        <taxon>Craniata</taxon>
        <taxon>Vertebrata</taxon>
        <taxon>Euteleostomi</taxon>
        <taxon>Actinopterygii</taxon>
        <taxon>Neopterygii</taxon>
        <taxon>Teleostei</taxon>
        <taxon>Neoteleostei</taxon>
        <taxon>Acanthomorphata</taxon>
        <taxon>Ovalentaria</taxon>
        <taxon>Pomacentridae</taxon>
        <taxon>Amphiprion</taxon>
    </lineage>
</organism>
<dbReference type="Ensembl" id="ENSAPET00000012265.1">
    <property type="protein sequence ID" value="ENSAPEP00000011953.1"/>
    <property type="gene ID" value="ENSAPEG00000008504.1"/>
</dbReference>
<dbReference type="Proteomes" id="UP000265080">
    <property type="component" value="Chromosome 7"/>
</dbReference>
<dbReference type="InterPro" id="IPR029033">
    <property type="entry name" value="His_PPase_superfam"/>
</dbReference>
<protein>
    <recommendedName>
        <fullName evidence="4">6-phosphofructo-2-kinase domain-containing protein</fullName>
    </recommendedName>
</protein>
<dbReference type="PRINTS" id="PR00991">
    <property type="entry name" value="6PFRUCTKNASE"/>
</dbReference>
<keyword evidence="6" id="KW-1185">Reference proteome</keyword>
<proteinExistence type="predicted"/>
<evidence type="ECO:0000313" key="5">
    <source>
        <dbReference type="Ensembl" id="ENSAPEP00000011953.1"/>
    </source>
</evidence>
<dbReference type="GO" id="GO:0003873">
    <property type="term" value="F:6-phosphofructo-2-kinase activity"/>
    <property type="evidence" value="ECO:0007669"/>
    <property type="project" value="InterPro"/>
</dbReference>
<evidence type="ECO:0000256" key="3">
    <source>
        <dbReference type="ARBA" id="ARBA00022840"/>
    </source>
</evidence>
<dbReference type="Pfam" id="PF01591">
    <property type="entry name" value="6PF2K"/>
    <property type="match status" value="1"/>
</dbReference>
<keyword evidence="2" id="KW-0378">Hydrolase</keyword>
<reference evidence="5 6" key="1">
    <citation type="submission" date="2018-03" db="EMBL/GenBank/DDBJ databases">
        <title>Finding Nemo's genes: A chromosome-scale reference assembly of the genome of the orange clownfish Amphiprion percula.</title>
        <authorList>
            <person name="Lehmann R."/>
        </authorList>
    </citation>
    <scope>NUCLEOTIDE SEQUENCE</scope>
</reference>
<keyword evidence="1" id="KW-0547">Nucleotide-binding</keyword>
<dbReference type="PANTHER" id="PTHR10606:SF15">
    <property type="entry name" value="6-PHOSPHOFRUCTO-2-KINASE_FRUCTOSE-2,6-BISPHOSPHATASE 1"/>
    <property type="match status" value="1"/>
</dbReference>
<dbReference type="GeneTree" id="ENSGT00950000182835"/>